<dbReference type="EMBL" id="CU633438">
    <property type="protein sequence ID" value="CAP60427.1"/>
    <property type="molecule type" value="Genomic_DNA"/>
</dbReference>
<dbReference type="eggNOG" id="ENOG502QRJZ">
    <property type="taxonomic scope" value="Eukaryota"/>
</dbReference>
<accession>B2A8S6</accession>
<organism evidence="2">
    <name type="scientific">Podospora anserina (strain S / ATCC MYA-4624 / DSM 980 / FGSC 10383)</name>
    <name type="common">Pleurage anserina</name>
    <dbReference type="NCBI Taxonomy" id="515849"/>
    <lineage>
        <taxon>Eukaryota</taxon>
        <taxon>Fungi</taxon>
        <taxon>Dikarya</taxon>
        <taxon>Ascomycota</taxon>
        <taxon>Pezizomycotina</taxon>
        <taxon>Sordariomycetes</taxon>
        <taxon>Sordariomycetidae</taxon>
        <taxon>Sordariales</taxon>
        <taxon>Podosporaceae</taxon>
        <taxon>Podospora</taxon>
        <taxon>Podospora anserina</taxon>
    </lineage>
</organism>
<reference evidence="2 4" key="1">
    <citation type="journal article" date="2008" name="Genome Biol.">
        <title>The genome sequence of the model ascomycete fungus Podospora anserina.</title>
        <authorList>
            <person name="Espagne E."/>
            <person name="Lespinet O."/>
            <person name="Malagnac F."/>
            <person name="Da Silva C."/>
            <person name="Jaillon O."/>
            <person name="Porcel B.M."/>
            <person name="Couloux A."/>
            <person name="Aury J.-M."/>
            <person name="Segurens B."/>
            <person name="Poulain J."/>
            <person name="Anthouard V."/>
            <person name="Grossetete S."/>
            <person name="Khalili H."/>
            <person name="Coppin E."/>
            <person name="Dequard-Chablat M."/>
            <person name="Picard M."/>
            <person name="Contamine V."/>
            <person name="Arnaise S."/>
            <person name="Bourdais A."/>
            <person name="Berteaux-Lecellier V."/>
            <person name="Gautheret D."/>
            <person name="de Vries R.P."/>
            <person name="Battaglia E."/>
            <person name="Coutinho P.M."/>
            <person name="Danchin E.G.J."/>
            <person name="Henrissat B."/>
            <person name="El Khoury R."/>
            <person name="Sainsard-Chanet A."/>
            <person name="Boivin A."/>
            <person name="Pinan-Lucarre B."/>
            <person name="Sellem C.H."/>
            <person name="Debuchy R."/>
            <person name="Wincker P."/>
            <person name="Weissenbach J."/>
            <person name="Silar P."/>
        </authorList>
    </citation>
    <scope>NUCLEOTIDE SEQUENCE [LARGE SCALE GENOMIC DNA]</scope>
    <source>
        <strain evidence="4">S / ATCC MYA-4624 / DSM 980 / FGSC 10383</strain>
        <strain evidence="2">S mat+</strain>
    </source>
</reference>
<dbReference type="OrthoDB" id="448455at2759"/>
<dbReference type="AlphaFoldDB" id="B2A8S6"/>
<dbReference type="InterPro" id="IPR031350">
    <property type="entry name" value="Goodbye_dom"/>
</dbReference>
<dbReference type="Proteomes" id="UP000001197">
    <property type="component" value="Chromosome 1"/>
</dbReference>
<dbReference type="HOGENOM" id="CLU_1116138_0_0_1"/>
<reference evidence="4" key="3">
    <citation type="journal article" date="2014" name="Genetics">
        <title>Maintaining two mating types: Structure of the mating type locus and its role in heterokaryosis in Podospora anserina.</title>
        <authorList>
            <person name="Grognet P."/>
            <person name="Bidard F."/>
            <person name="Kuchly C."/>
            <person name="Tong L.C.H."/>
            <person name="Coppin E."/>
            <person name="Benkhali J.A."/>
            <person name="Couloux A."/>
            <person name="Wincker P."/>
            <person name="Debuchy R."/>
            <person name="Silar P."/>
        </authorList>
    </citation>
    <scope>GENOME REANNOTATION</scope>
    <source>
        <strain evidence="4">S / ATCC MYA-4624 / DSM 980 / FGSC 10383</strain>
    </source>
</reference>
<evidence type="ECO:0000313" key="3">
    <source>
        <dbReference type="EMBL" id="CDP23071.1"/>
    </source>
</evidence>
<evidence type="ECO:0000259" key="1">
    <source>
        <dbReference type="Pfam" id="PF17109"/>
    </source>
</evidence>
<dbReference type="VEuPathDB" id="FungiDB:PODANS_1_7243"/>
<protein>
    <submittedName>
        <fullName evidence="2">Podospora anserina S mat+ genomic DNA chromosome 1, supercontig 1</fullName>
    </submittedName>
</protein>
<evidence type="ECO:0000313" key="4">
    <source>
        <dbReference type="Proteomes" id="UP000001197"/>
    </source>
</evidence>
<gene>
    <name evidence="2" type="ORF">PODANS_1_7243</name>
</gene>
<feature type="domain" description="Fungal STAND N-terminal Goodbye" evidence="1">
    <location>
        <begin position="11"/>
        <end position="136"/>
    </location>
</feature>
<sequence>MNGQDDISLLWADALNEYTKETARPLGPERLAALSNIFSPEELGKVIEDSGAEFRRFRPDKPRLWSALKTFVAPVSTLARIAVTPASVADFGVATSAVLGAAVYLIKVCEGVSSAYDWVEQVFRELHDFTEGLDQYVNVTIDGALRRKIVAILATILKVIGRSEYLISKRHFDAYLRVIFLGKDEATKKLIDDLNRILGSEQRYVLGVTYATAQRTEEIAKTVSNTANQTLELVKNSADRHPRTRMKRA</sequence>
<keyword evidence="4" id="KW-1185">Reference proteome</keyword>
<dbReference type="KEGG" id="pan:PODANSg09994"/>
<dbReference type="RefSeq" id="XP_001912945.1">
    <property type="nucleotide sequence ID" value="XM_001912910.1"/>
</dbReference>
<reference evidence="2" key="2">
    <citation type="submission" date="2008-07" db="EMBL/GenBank/DDBJ databases">
        <authorList>
            <person name="Genoscope - CEA"/>
        </authorList>
    </citation>
    <scope>NUCLEOTIDE SEQUENCE</scope>
    <source>
        <strain evidence="2">S mat+</strain>
    </source>
</reference>
<dbReference type="EMBL" id="FO904936">
    <property type="protein sequence ID" value="CDP23071.1"/>
    <property type="molecule type" value="Genomic_DNA"/>
</dbReference>
<proteinExistence type="predicted"/>
<evidence type="ECO:0000313" key="2">
    <source>
        <dbReference type="EMBL" id="CAP60427.1"/>
    </source>
</evidence>
<name>B2A8S6_PODAN</name>
<reference evidence="3" key="4">
    <citation type="submission" date="2015-04" db="EMBL/GenBank/DDBJ databases">
        <title>Maintaining two mating types: Structure of the mating type locus and its role in heterokaryosis in Podospora anserina.</title>
        <authorList>
            <person name="Grognet P."/>
            <person name="Bidard F."/>
            <person name="Kuchly C."/>
            <person name="Chan Ho Tong L."/>
            <person name="Coppin E."/>
            <person name="Ait Benkhali J."/>
            <person name="Couloux A."/>
            <person name="Wincker P."/>
            <person name="Debuchy R."/>
            <person name="Silar P."/>
        </authorList>
    </citation>
    <scope>NUCLEOTIDE SEQUENCE</scope>
</reference>
<dbReference type="Pfam" id="PF17109">
    <property type="entry name" value="Goodbye"/>
    <property type="match status" value="1"/>
</dbReference>
<dbReference type="GeneID" id="6197348"/>